<evidence type="ECO:0000256" key="6">
    <source>
        <dbReference type="RuleBase" id="RU004296"/>
    </source>
</evidence>
<evidence type="ECO:0000256" key="5">
    <source>
        <dbReference type="ARBA" id="ARBA00022825"/>
    </source>
</evidence>
<evidence type="ECO:0000313" key="7">
    <source>
        <dbReference type="EMBL" id="WWM69271.1"/>
    </source>
</evidence>
<feature type="signal peptide" evidence="6">
    <location>
        <begin position="1"/>
        <end position="18"/>
    </location>
</feature>
<proteinExistence type="inferred from homology"/>
<dbReference type="RefSeq" id="WP_338501191.1">
    <property type="nucleotide sequence ID" value="NZ_CP145607.1"/>
</dbReference>
<keyword evidence="8" id="KW-1185">Reference proteome</keyword>
<gene>
    <name evidence="7" type="ORF">V6R86_00765</name>
</gene>
<evidence type="ECO:0000256" key="4">
    <source>
        <dbReference type="ARBA" id="ARBA00022801"/>
    </source>
</evidence>
<evidence type="ECO:0000256" key="3">
    <source>
        <dbReference type="ARBA" id="ARBA00022729"/>
    </source>
</evidence>
<dbReference type="Gene3D" id="2.40.10.10">
    <property type="entry name" value="Trypsin-like serine proteases"/>
    <property type="match status" value="2"/>
</dbReference>
<keyword evidence="5 6" id="KW-0720">Serine protease</keyword>
<keyword evidence="3 6" id="KW-0732">Signal</keyword>
<evidence type="ECO:0000256" key="2">
    <source>
        <dbReference type="ARBA" id="ARBA00022670"/>
    </source>
</evidence>
<accession>A0ABZ2G0I2</accession>
<reference evidence="7 8" key="1">
    <citation type="submission" date="2024-02" db="EMBL/GenBank/DDBJ databases">
        <title>Full genome sequence of Sphingomonas kaistensis.</title>
        <authorList>
            <person name="Poletto B.L."/>
            <person name="Silva G."/>
            <person name="Galante D."/>
            <person name="Campos K.R."/>
            <person name="Santos M.B.N."/>
            <person name="Sacchi C.T."/>
        </authorList>
    </citation>
    <scope>NUCLEOTIDE SEQUENCE [LARGE SCALE GENOMIC DNA]</scope>
    <source>
        <strain evidence="7 8">MA4R</strain>
    </source>
</reference>
<protein>
    <recommendedName>
        <fullName evidence="6">Serine protease</fullName>
        <ecNumber evidence="6">3.4.21.-</ecNumber>
    </recommendedName>
</protein>
<name>A0ABZ2G0I2_9SPHN</name>
<dbReference type="Proteomes" id="UP001382935">
    <property type="component" value="Chromosome"/>
</dbReference>
<sequence>MRILLFAFALLQSTIGTAAIFGSDDRTAVSSRSAESRAVGTALYGNRQTTAFLVDRCFAVTSQHLVSTVASPLGASVTLTFGRFQVGARAVRAGHVEREQHGYRDDWLLLQLDRCQRKGPVLELADEAATRPVLLLQTGFELTAVGFPLDRDRLVADPTCRIRVAHSYGLLNDCAAQPGSSGSPLIARKGRRLIAYAIQSGAIATDEAEAFTTERANVATPIAAVRQALLEERYRLAMDAGAGRRLKVRMAAASRSPQVRSRPAIVAATAALR</sequence>
<feature type="chain" id="PRO_5044988189" description="Serine protease" evidence="6">
    <location>
        <begin position="19"/>
        <end position="273"/>
    </location>
</feature>
<dbReference type="InterPro" id="IPR009003">
    <property type="entry name" value="Peptidase_S1_PA"/>
</dbReference>
<evidence type="ECO:0000256" key="1">
    <source>
        <dbReference type="ARBA" id="ARBA00008764"/>
    </source>
</evidence>
<keyword evidence="4 6" id="KW-0378">Hydrolase</keyword>
<dbReference type="EMBL" id="CP145607">
    <property type="protein sequence ID" value="WWM69271.1"/>
    <property type="molecule type" value="Genomic_DNA"/>
</dbReference>
<dbReference type="InterPro" id="IPR008256">
    <property type="entry name" value="Peptidase_S1B"/>
</dbReference>
<dbReference type="EC" id="3.4.21.-" evidence="6"/>
<dbReference type="SUPFAM" id="SSF50494">
    <property type="entry name" value="Trypsin-like serine proteases"/>
    <property type="match status" value="1"/>
</dbReference>
<dbReference type="PRINTS" id="PR00839">
    <property type="entry name" value="V8PROTEASE"/>
</dbReference>
<dbReference type="InterPro" id="IPR043504">
    <property type="entry name" value="Peptidase_S1_PA_chymotrypsin"/>
</dbReference>
<keyword evidence="2 6" id="KW-0645">Protease</keyword>
<evidence type="ECO:0000313" key="8">
    <source>
        <dbReference type="Proteomes" id="UP001382935"/>
    </source>
</evidence>
<dbReference type="Pfam" id="PF13365">
    <property type="entry name" value="Trypsin_2"/>
    <property type="match status" value="1"/>
</dbReference>
<comment type="similarity">
    <text evidence="1 6">Belongs to the peptidase S1B family.</text>
</comment>
<organism evidence="7 8">
    <name type="scientific">Sphingomonas kaistensis</name>
    <dbReference type="NCBI Taxonomy" id="298708"/>
    <lineage>
        <taxon>Bacteria</taxon>
        <taxon>Pseudomonadati</taxon>
        <taxon>Pseudomonadota</taxon>
        <taxon>Alphaproteobacteria</taxon>
        <taxon>Sphingomonadales</taxon>
        <taxon>Sphingomonadaceae</taxon>
        <taxon>Sphingomonas</taxon>
    </lineage>
</organism>